<dbReference type="VEuPathDB" id="FungiDB:VP01_11806g1"/>
<dbReference type="Proteomes" id="UP000037035">
    <property type="component" value="Unassembled WGS sequence"/>
</dbReference>
<dbReference type="STRING" id="27349.A0A0L6VSI7"/>
<protein>
    <submittedName>
        <fullName evidence="1">Uncharacterized protein</fullName>
    </submittedName>
</protein>
<proteinExistence type="predicted"/>
<evidence type="ECO:0000313" key="1">
    <source>
        <dbReference type="EMBL" id="KNZ63155.1"/>
    </source>
</evidence>
<gene>
    <name evidence="1" type="ORF">VP01_11806g1</name>
</gene>
<accession>A0A0L6VSI7</accession>
<evidence type="ECO:0000313" key="2">
    <source>
        <dbReference type="Proteomes" id="UP000037035"/>
    </source>
</evidence>
<dbReference type="EMBL" id="LAVV01002006">
    <property type="protein sequence ID" value="KNZ63155.1"/>
    <property type="molecule type" value="Genomic_DNA"/>
</dbReference>
<feature type="non-terminal residue" evidence="1">
    <location>
        <position position="1"/>
    </location>
</feature>
<comment type="caution">
    <text evidence="1">The sequence shown here is derived from an EMBL/GenBank/DDBJ whole genome shotgun (WGS) entry which is preliminary data.</text>
</comment>
<keyword evidence="2" id="KW-1185">Reference proteome</keyword>
<name>A0A0L6VSI7_9BASI</name>
<sequence length="135" mass="15019">EKLLLPLHDVLCVMKLSGDMEYPLVLMLLEIQKPAKHHLSQWANCIALSIQLTAQDLSFKPPSLGNLTNNNLGSYLLILAYLSSCKTTTGSNKEEGKKPTPPKVKRWLLKRRSWISIVHAITTHPSAFTLCNGQG</sequence>
<dbReference type="AlphaFoldDB" id="A0A0L6VSI7"/>
<organism evidence="1 2">
    <name type="scientific">Puccinia sorghi</name>
    <dbReference type="NCBI Taxonomy" id="27349"/>
    <lineage>
        <taxon>Eukaryota</taxon>
        <taxon>Fungi</taxon>
        <taxon>Dikarya</taxon>
        <taxon>Basidiomycota</taxon>
        <taxon>Pucciniomycotina</taxon>
        <taxon>Pucciniomycetes</taxon>
        <taxon>Pucciniales</taxon>
        <taxon>Pucciniaceae</taxon>
        <taxon>Puccinia</taxon>
    </lineage>
</organism>
<reference evidence="1 2" key="1">
    <citation type="submission" date="2015-08" db="EMBL/GenBank/DDBJ databases">
        <title>Next Generation Sequencing and Analysis of the Genome of Puccinia sorghi L Schw, the Causal Agent of Maize Common Rust.</title>
        <authorList>
            <person name="Rochi L."/>
            <person name="Burguener G."/>
            <person name="Darino M."/>
            <person name="Turjanski A."/>
            <person name="Kreff E."/>
            <person name="Dieguez M.J."/>
            <person name="Sacco F."/>
        </authorList>
    </citation>
    <scope>NUCLEOTIDE SEQUENCE [LARGE SCALE GENOMIC DNA]</scope>
    <source>
        <strain evidence="1 2">RO10H11247</strain>
    </source>
</reference>